<keyword evidence="3" id="KW-1185">Reference proteome</keyword>
<name>A0A9X2BRF7_9BACL</name>
<feature type="domain" description="GCN5-related N-acetyltransferase Rv2170-like" evidence="1">
    <location>
        <begin position="12"/>
        <end position="37"/>
    </location>
</feature>
<proteinExistence type="predicted"/>
<evidence type="ECO:0000259" key="1">
    <source>
        <dbReference type="Pfam" id="PF08445"/>
    </source>
</evidence>
<protein>
    <recommendedName>
        <fullName evidence="1">GCN5-related N-acetyltransferase Rv2170-like domain-containing protein</fullName>
    </recommendedName>
</protein>
<dbReference type="SUPFAM" id="SSF55729">
    <property type="entry name" value="Acyl-CoA N-acyltransferases (Nat)"/>
    <property type="match status" value="1"/>
</dbReference>
<organism evidence="2 3">
    <name type="scientific">Paenibacillus mellifer</name>
    <dbReference type="NCBI Taxonomy" id="2937794"/>
    <lineage>
        <taxon>Bacteria</taxon>
        <taxon>Bacillati</taxon>
        <taxon>Bacillota</taxon>
        <taxon>Bacilli</taxon>
        <taxon>Bacillales</taxon>
        <taxon>Paenibacillaceae</taxon>
        <taxon>Paenibacillus</taxon>
    </lineage>
</organism>
<accession>A0A9X2BRF7</accession>
<dbReference type="Proteomes" id="UP001139534">
    <property type="component" value="Unassembled WGS sequence"/>
</dbReference>
<comment type="caution">
    <text evidence="2">The sequence shown here is derived from an EMBL/GenBank/DDBJ whole genome shotgun (WGS) entry which is preliminary data.</text>
</comment>
<dbReference type="GO" id="GO:0016747">
    <property type="term" value="F:acyltransferase activity, transferring groups other than amino-acyl groups"/>
    <property type="evidence" value="ECO:0007669"/>
    <property type="project" value="InterPro"/>
</dbReference>
<reference evidence="2" key="1">
    <citation type="submission" date="2022-04" db="EMBL/GenBank/DDBJ databases">
        <authorList>
            <person name="Seo M.-J."/>
        </authorList>
    </citation>
    <scope>NUCLEOTIDE SEQUENCE</scope>
    <source>
        <strain evidence="2">MBLB2552</strain>
    </source>
</reference>
<sequence length="64" mass="7786">MNDELVTRLGYEDYFLEVVDTNTAAIRLYEKLGFVEFRRKPQRCFRKQAGFNARIYMRWMQSRG</sequence>
<dbReference type="InterPro" id="IPR016181">
    <property type="entry name" value="Acyl_CoA_acyltransferase"/>
</dbReference>
<dbReference type="AlphaFoldDB" id="A0A9X2BRF7"/>
<evidence type="ECO:0000313" key="3">
    <source>
        <dbReference type="Proteomes" id="UP001139534"/>
    </source>
</evidence>
<dbReference type="Gene3D" id="3.40.630.30">
    <property type="match status" value="1"/>
</dbReference>
<dbReference type="InterPro" id="IPR013653">
    <property type="entry name" value="GCN5-like_dom"/>
</dbReference>
<dbReference type="Pfam" id="PF08445">
    <property type="entry name" value="FR47"/>
    <property type="match status" value="1"/>
</dbReference>
<dbReference type="EMBL" id="JALPRK010000017">
    <property type="protein sequence ID" value="MCK8488852.1"/>
    <property type="molecule type" value="Genomic_DNA"/>
</dbReference>
<gene>
    <name evidence="2" type="ORF">M0651_16905</name>
</gene>
<dbReference type="RefSeq" id="WP_248552903.1">
    <property type="nucleotide sequence ID" value="NZ_JALPRK010000017.1"/>
</dbReference>
<evidence type="ECO:0000313" key="2">
    <source>
        <dbReference type="EMBL" id="MCK8488852.1"/>
    </source>
</evidence>